<dbReference type="Gene3D" id="3.40.190.150">
    <property type="entry name" value="Bordetella uptake gene, domain 1"/>
    <property type="match status" value="1"/>
</dbReference>
<gene>
    <name evidence="1" type="ORF">KTS37_12990</name>
</gene>
<dbReference type="InterPro" id="IPR042100">
    <property type="entry name" value="Bug_dom1"/>
</dbReference>
<keyword evidence="2" id="KW-1185">Reference proteome</keyword>
<evidence type="ECO:0000313" key="1">
    <source>
        <dbReference type="EMBL" id="MBV0902703.1"/>
    </source>
</evidence>
<dbReference type="RefSeq" id="WP_162414280.1">
    <property type="nucleotide sequence ID" value="NZ_JAHQXE010000004.1"/>
</dbReference>
<reference evidence="1" key="1">
    <citation type="submission" date="2021-06" db="EMBL/GenBank/DDBJ databases">
        <title>New haloarchaea isolates fom saline soil.</title>
        <authorList>
            <person name="Duran-Viseras A."/>
            <person name="Sanchez-Porro C.S."/>
            <person name="Ventosa A."/>
        </authorList>
    </citation>
    <scope>NUCLEOTIDE SEQUENCE</scope>
    <source>
        <strain evidence="1">JCM 18369</strain>
    </source>
</reference>
<dbReference type="Gene3D" id="3.40.190.10">
    <property type="entry name" value="Periplasmic binding protein-like II"/>
    <property type="match status" value="1"/>
</dbReference>
<dbReference type="SUPFAM" id="SSF53850">
    <property type="entry name" value="Periplasmic binding protein-like II"/>
    <property type="match status" value="1"/>
</dbReference>
<evidence type="ECO:0000313" key="2">
    <source>
        <dbReference type="Proteomes" id="UP001166304"/>
    </source>
</evidence>
<dbReference type="EMBL" id="JAHQXE010000004">
    <property type="protein sequence ID" value="MBV0902703.1"/>
    <property type="molecule type" value="Genomic_DNA"/>
</dbReference>
<dbReference type="PANTHER" id="PTHR42928:SF5">
    <property type="entry name" value="BLR1237 PROTEIN"/>
    <property type="match status" value="1"/>
</dbReference>
<dbReference type="PIRSF" id="PIRSF017082">
    <property type="entry name" value="YflP"/>
    <property type="match status" value="1"/>
</dbReference>
<sequence>MVDNTSSGTSDRTVVNRRNLLRSLGAGGIAMTAGCMSSLSGQQEWPARPIEIVSPWAAGGGADRTSRAVASAGENYTDVAWNVSNQTGGSGSVGMNAAANADPDGHTIGVAAPEIALFEHLGIADLSPDDITPIMQYTEFPAALLVHEDAEFSTVQEWREYGQSNTYQMANSGFGSSWHMAAAAIASEAGVQVEHVSYDGAAPAMQAVVNQEADCTAVGAAEAAAQVRDGPLQALGVAFDKQVEALPDTPTLTAEGLEVRIGSWLGHFVQSDISDERKQQITEVYNSIYEDEGFVEFMNNNDFIRVQRGPEEFNSFLEQQYEYYGNLVDELGIEEQ</sequence>
<dbReference type="PANTHER" id="PTHR42928">
    <property type="entry name" value="TRICARBOXYLATE-BINDING PROTEIN"/>
    <property type="match status" value="1"/>
</dbReference>
<name>A0AA41G3D4_9EURY</name>
<comment type="caution">
    <text evidence="1">The sequence shown here is derived from an EMBL/GenBank/DDBJ whole genome shotgun (WGS) entry which is preliminary data.</text>
</comment>
<dbReference type="InterPro" id="IPR005064">
    <property type="entry name" value="BUG"/>
</dbReference>
<organism evidence="1 2">
    <name type="scientific">Haloarcula salina</name>
    <dbReference type="NCBI Taxonomy" id="1429914"/>
    <lineage>
        <taxon>Archaea</taxon>
        <taxon>Methanobacteriati</taxon>
        <taxon>Methanobacteriota</taxon>
        <taxon>Stenosarchaea group</taxon>
        <taxon>Halobacteria</taxon>
        <taxon>Halobacteriales</taxon>
        <taxon>Haloarculaceae</taxon>
        <taxon>Haloarcula</taxon>
    </lineage>
</organism>
<dbReference type="Pfam" id="PF03401">
    <property type="entry name" value="TctC"/>
    <property type="match status" value="1"/>
</dbReference>
<proteinExistence type="predicted"/>
<dbReference type="CDD" id="cd07012">
    <property type="entry name" value="PBP2_Bug_TTT"/>
    <property type="match status" value="1"/>
</dbReference>
<dbReference type="Proteomes" id="UP001166304">
    <property type="component" value="Unassembled WGS sequence"/>
</dbReference>
<dbReference type="AlphaFoldDB" id="A0AA41G3D4"/>
<accession>A0AA41G3D4</accession>
<protein>
    <submittedName>
        <fullName evidence="1">Tripartite tricarboxylate transporter substrate binding protein</fullName>
    </submittedName>
</protein>